<sequence>MLYVRRVITFQADRESNPPPRWVQDQVWSSRAIQRHLTGLGGWCEVL</sequence>
<reference evidence="1 2" key="1">
    <citation type="submission" date="2019-07" db="EMBL/GenBank/DDBJ databases">
        <title>Whole genome shotgun sequence of Deinococcus cellulosilyticus NBRC 106333.</title>
        <authorList>
            <person name="Hosoyama A."/>
            <person name="Uohara A."/>
            <person name="Ohji S."/>
            <person name="Ichikawa N."/>
        </authorList>
    </citation>
    <scope>NUCLEOTIDE SEQUENCE [LARGE SCALE GENOMIC DNA]</scope>
    <source>
        <strain evidence="1 2">NBRC 106333</strain>
    </source>
</reference>
<accession>A0A511N6B4</accession>
<dbReference type="AlphaFoldDB" id="A0A511N6B4"/>
<organism evidence="1 2">
    <name type="scientific">Deinococcus cellulosilyticus (strain DSM 18568 / NBRC 106333 / KACC 11606 / 5516J-15)</name>
    <dbReference type="NCBI Taxonomy" id="1223518"/>
    <lineage>
        <taxon>Bacteria</taxon>
        <taxon>Thermotogati</taxon>
        <taxon>Deinococcota</taxon>
        <taxon>Deinococci</taxon>
        <taxon>Deinococcales</taxon>
        <taxon>Deinococcaceae</taxon>
        <taxon>Deinococcus</taxon>
    </lineage>
</organism>
<dbReference type="EMBL" id="BJXB01000020">
    <property type="protein sequence ID" value="GEM48384.1"/>
    <property type="molecule type" value="Genomic_DNA"/>
</dbReference>
<evidence type="ECO:0000313" key="2">
    <source>
        <dbReference type="Proteomes" id="UP000321306"/>
    </source>
</evidence>
<gene>
    <name evidence="1" type="ORF">DC3_40190</name>
</gene>
<evidence type="ECO:0000313" key="1">
    <source>
        <dbReference type="EMBL" id="GEM48384.1"/>
    </source>
</evidence>
<proteinExistence type="predicted"/>
<dbReference type="Proteomes" id="UP000321306">
    <property type="component" value="Unassembled WGS sequence"/>
</dbReference>
<protein>
    <submittedName>
        <fullName evidence="1">Uncharacterized protein</fullName>
    </submittedName>
</protein>
<keyword evidence="2" id="KW-1185">Reference proteome</keyword>
<comment type="caution">
    <text evidence="1">The sequence shown here is derived from an EMBL/GenBank/DDBJ whole genome shotgun (WGS) entry which is preliminary data.</text>
</comment>
<name>A0A511N6B4_DEIC1</name>